<evidence type="ECO:0000256" key="1">
    <source>
        <dbReference type="SAM" id="MobiDB-lite"/>
    </source>
</evidence>
<feature type="compositionally biased region" description="Basic and acidic residues" evidence="1">
    <location>
        <begin position="219"/>
        <end position="239"/>
    </location>
</feature>
<dbReference type="EMBL" id="OU015569">
    <property type="protein sequence ID" value="CAG5094847.1"/>
    <property type="molecule type" value="Genomic_DNA"/>
</dbReference>
<organism evidence="2 3">
    <name type="scientific">Oikopleura dioica</name>
    <name type="common">Tunicate</name>
    <dbReference type="NCBI Taxonomy" id="34765"/>
    <lineage>
        <taxon>Eukaryota</taxon>
        <taxon>Metazoa</taxon>
        <taxon>Chordata</taxon>
        <taxon>Tunicata</taxon>
        <taxon>Appendicularia</taxon>
        <taxon>Copelata</taxon>
        <taxon>Oikopleuridae</taxon>
        <taxon>Oikopleura</taxon>
    </lineage>
</organism>
<reference evidence="2 3" key="1">
    <citation type="submission" date="2021-04" db="EMBL/GenBank/DDBJ databases">
        <authorList>
            <person name="Bliznina A."/>
        </authorList>
    </citation>
    <scope>NUCLEOTIDE SEQUENCE [LARGE SCALE GENOMIC DNA]</scope>
</reference>
<protein>
    <submittedName>
        <fullName evidence="2">Oidioi.mRNA.OKI2018_I69.XSR.g13913.t1.cds</fullName>
    </submittedName>
</protein>
<sequence>MGNCCSTENNVIQPDNHSLASSTSYYDEQEAPIKIFADESQRRPSNASQITHFSDDILKKPAVKLPETVDIVEEDGDSADGDSAFEEEPSELRDAQPSVGPMPADRRHSTATQEAIFIYQSASRAADRIHQENFRMKSLENVPRKPKSRKSWIALPTSHKIPSAEVLEESSKHQDLHHKDLHIVENIIEEEDYYRKTMNRGRPSISIQPQPESAFLAELRRKQNEPQVRIAEENSRESSRSGASYNSKGSFIPEKEETKVKFEEDSKPSTESTDDTIEKVPVSPLHEVD</sequence>
<dbReference type="Proteomes" id="UP001158576">
    <property type="component" value="Chromosome XSR"/>
</dbReference>
<proteinExistence type="predicted"/>
<feature type="region of interest" description="Disordered" evidence="1">
    <location>
        <begin position="68"/>
        <end position="110"/>
    </location>
</feature>
<keyword evidence="3" id="KW-1185">Reference proteome</keyword>
<feature type="compositionally biased region" description="Basic and acidic residues" evidence="1">
    <location>
        <begin position="253"/>
        <end position="268"/>
    </location>
</feature>
<evidence type="ECO:0000313" key="3">
    <source>
        <dbReference type="Proteomes" id="UP001158576"/>
    </source>
</evidence>
<feature type="compositionally biased region" description="Polar residues" evidence="1">
    <location>
        <begin position="240"/>
        <end position="249"/>
    </location>
</feature>
<feature type="compositionally biased region" description="Acidic residues" evidence="1">
    <location>
        <begin position="70"/>
        <end position="89"/>
    </location>
</feature>
<feature type="region of interest" description="Disordered" evidence="1">
    <location>
        <begin position="219"/>
        <end position="289"/>
    </location>
</feature>
<name>A0ABN7S8A3_OIKDI</name>
<gene>
    <name evidence="2" type="ORF">OKIOD_LOCUS5471</name>
</gene>
<evidence type="ECO:0000313" key="2">
    <source>
        <dbReference type="EMBL" id="CAG5094847.1"/>
    </source>
</evidence>
<accession>A0ABN7S8A3</accession>
<feature type="region of interest" description="Disordered" evidence="1">
    <location>
        <begin position="1"/>
        <end position="25"/>
    </location>
</feature>